<sequence>MTITNQVVETKLDEDFNIGEEGSVRDKAAEDVAADVEGTPVAKGKYIVPKGVAVEELKNFNGHRALRDECPEPVKELLVEKGLLDAYDKLVKALTGDRKIRTPLGKWRDAQVIGVVDLFRDDFAEKNVKIAFCKRQSGQGSFRWLEFIDIDIVGGTYAPQYDLGNYSGQVIKTMYSELKFPNGVAVEELKQWSGRKMLKEGIPVYVERMLEKKDLMEEYEQMIDHVIEAGVGANTKMWNIEKLKELLEVYKPKFAAKGVDIFVCNKTEYVSHGQYGGHNEYFRWIEFVDREEQPSYQPQRNADDTEGEKCAVM</sequence>
<protein>
    <submittedName>
        <fullName evidence="2">Uncharacterized protein</fullName>
    </submittedName>
</protein>
<evidence type="ECO:0000256" key="1">
    <source>
        <dbReference type="SAM" id="MobiDB-lite"/>
    </source>
</evidence>
<proteinExistence type="predicted"/>
<dbReference type="AlphaFoldDB" id="A0A7S2VDG8"/>
<reference evidence="2" key="1">
    <citation type="submission" date="2021-01" db="EMBL/GenBank/DDBJ databases">
        <authorList>
            <person name="Corre E."/>
            <person name="Pelletier E."/>
            <person name="Niang G."/>
            <person name="Scheremetjew M."/>
            <person name="Finn R."/>
            <person name="Kale V."/>
            <person name="Holt S."/>
            <person name="Cochrane G."/>
            <person name="Meng A."/>
            <person name="Brown T."/>
            <person name="Cohen L."/>
        </authorList>
    </citation>
    <scope>NUCLEOTIDE SEQUENCE</scope>
    <source>
        <strain evidence="2">CCMP125</strain>
    </source>
</reference>
<feature type="compositionally biased region" description="Basic and acidic residues" evidence="1">
    <location>
        <begin position="301"/>
        <end position="313"/>
    </location>
</feature>
<dbReference type="EMBL" id="HBHT01008690">
    <property type="protein sequence ID" value="CAD9952174.1"/>
    <property type="molecule type" value="Transcribed_RNA"/>
</dbReference>
<organism evidence="2">
    <name type="scientific">Entomoneis paludosa</name>
    <dbReference type="NCBI Taxonomy" id="265537"/>
    <lineage>
        <taxon>Eukaryota</taxon>
        <taxon>Sar</taxon>
        <taxon>Stramenopiles</taxon>
        <taxon>Ochrophyta</taxon>
        <taxon>Bacillariophyta</taxon>
        <taxon>Bacillariophyceae</taxon>
        <taxon>Bacillariophycidae</taxon>
        <taxon>Entomoneidaceae</taxon>
        <taxon>Entomoneis</taxon>
    </lineage>
</organism>
<gene>
    <name evidence="2" type="ORF">APAL1065_LOCUS5821</name>
</gene>
<name>A0A7S2VDG8_9STRA</name>
<evidence type="ECO:0000313" key="2">
    <source>
        <dbReference type="EMBL" id="CAD9952174.1"/>
    </source>
</evidence>
<feature type="region of interest" description="Disordered" evidence="1">
    <location>
        <begin position="294"/>
        <end position="313"/>
    </location>
</feature>
<accession>A0A7S2VDG8</accession>